<evidence type="ECO:0000313" key="1">
    <source>
        <dbReference type="EMBL" id="OEJ67612.1"/>
    </source>
</evidence>
<organism evidence="1 2">
    <name type="scientific">Magnetovibrio blakemorei</name>
    <dbReference type="NCBI Taxonomy" id="28181"/>
    <lineage>
        <taxon>Bacteria</taxon>
        <taxon>Pseudomonadati</taxon>
        <taxon>Pseudomonadota</taxon>
        <taxon>Alphaproteobacteria</taxon>
        <taxon>Rhodospirillales</taxon>
        <taxon>Magnetovibrionaceae</taxon>
        <taxon>Magnetovibrio</taxon>
    </lineage>
</organism>
<keyword evidence="2" id="KW-1185">Reference proteome</keyword>
<accession>A0A1E5Q8N7</accession>
<dbReference type="Proteomes" id="UP000095347">
    <property type="component" value="Unassembled WGS sequence"/>
</dbReference>
<protein>
    <recommendedName>
        <fullName evidence="3">DNA-binding domain-containing protein</fullName>
    </recommendedName>
</protein>
<gene>
    <name evidence="1" type="ORF">BEN30_09335</name>
</gene>
<comment type="caution">
    <text evidence="1">The sequence shown here is derived from an EMBL/GenBank/DDBJ whole genome shotgun (WGS) entry which is preliminary data.</text>
</comment>
<sequence length="244" mass="28135">MIENAEQVVQVNDIRTFLKSYKTSHTDTLNPVIRSQYQQCLTRCEQEVFDPATRREPFKRVISARIADLFPTSPEADKKGGSVSRRMLPGLFAALEKMVGGDFFSDGDRICTDLAEELKRRDQFFLWEDLYTSEQAQDAVDDLLMALVPHFSDPMKRVTWMVRIINADLASPKEYYFEGATFQDWVLDEDGMIEILRHLFRHLKHQMTIPELAKKVATKYGMPAAHALLALINELDHTENYTEV</sequence>
<dbReference type="AlphaFoldDB" id="A0A1E5Q8N7"/>
<name>A0A1E5Q8N7_9PROT</name>
<evidence type="ECO:0008006" key="3">
    <source>
        <dbReference type="Google" id="ProtNLM"/>
    </source>
</evidence>
<dbReference type="EMBL" id="MCGG01000021">
    <property type="protein sequence ID" value="OEJ67612.1"/>
    <property type="molecule type" value="Genomic_DNA"/>
</dbReference>
<reference evidence="2" key="1">
    <citation type="submission" date="2016-07" db="EMBL/GenBank/DDBJ databases">
        <authorList>
            <person name="Florea S."/>
            <person name="Webb J.S."/>
            <person name="Jaromczyk J."/>
            <person name="Schardl C.L."/>
        </authorList>
    </citation>
    <scope>NUCLEOTIDE SEQUENCE [LARGE SCALE GENOMIC DNA]</scope>
    <source>
        <strain evidence="2">MV-1</strain>
    </source>
</reference>
<evidence type="ECO:0000313" key="2">
    <source>
        <dbReference type="Proteomes" id="UP000095347"/>
    </source>
</evidence>
<proteinExistence type="predicted"/>